<evidence type="ECO:0000313" key="6">
    <source>
        <dbReference type="Proteomes" id="UP000005104"/>
    </source>
</evidence>
<feature type="domain" description="3-octaprenyl-4-hydroxybenzoate carboxy-lyase-like C-terminal" evidence="4">
    <location>
        <begin position="304"/>
        <end position="427"/>
    </location>
</feature>
<evidence type="ECO:0000259" key="2">
    <source>
        <dbReference type="Pfam" id="PF01977"/>
    </source>
</evidence>
<dbReference type="InterPro" id="IPR049381">
    <property type="entry name" value="UbiD-like_C"/>
</dbReference>
<evidence type="ECO:0000259" key="3">
    <source>
        <dbReference type="Pfam" id="PF20695"/>
    </source>
</evidence>
<protein>
    <submittedName>
        <fullName evidence="5">UbiD family decarboxylase</fullName>
    </submittedName>
</protein>
<dbReference type="RefSeq" id="WP_007785611.1">
    <property type="nucleotide sequence ID" value="NZ_CM001441.1"/>
</dbReference>
<dbReference type="HOGENOM" id="CLU_023348_5_1_9"/>
<gene>
    <name evidence="5" type="ORF">DesyoDRAFT_3983</name>
</gene>
<dbReference type="SUPFAM" id="SSF143968">
    <property type="entry name" value="UbiD C-terminal domain-like"/>
    <property type="match status" value="1"/>
</dbReference>
<sequence>MSQDLRKFISAYETAFPGEVLRINHEIDKRYEPTALIKELDKKNRQPIVIFNHIKDSSIPVVTNILASRNSIAFSLGIKEEELVKQCAKRVKNRFTPKVLPDAPFNDNYRTNEQINLYNFPIFTHYPVDAGPYITGGLVVARDPDTGAATCGYHRMQLKDKNKLGISLHSRKRLWDYYRRAEEAGKNLPAAVVFGVHPAISLGAMAVLPLDQGKFDVIGGLLDAPVELADCKDIDVQVPYWSEIVIEGEIMAGEREKEGPFAEFTNYAAFRSTENVFRVKSISYRNNPLFQSITGGMSAEHNNIMAVQREGDVLKSLNEGLPNIKKVNIPMSGCGFFHCYISMKKSAEGQPVQAIIKALSLDHNLKLVIVVDEDVDVSDETSVLWAVATRVQADRDVLIIPQHQGMGCTLDPSSDELSRSSKMGIDATKPLSGFSGTSLYLPEEQIEKMKKLLKNIGY</sequence>
<dbReference type="NCBIfam" id="TIGR00148">
    <property type="entry name" value="UbiD family decarboxylase"/>
    <property type="match status" value="1"/>
</dbReference>
<name>H5Y616_9FIRM</name>
<feature type="domain" description="3-octaprenyl-4-hydroxybenzoate carboxy-lyase-like N-terminal" evidence="3">
    <location>
        <begin position="18"/>
        <end position="90"/>
    </location>
</feature>
<dbReference type="AlphaFoldDB" id="H5Y616"/>
<comment type="similarity">
    <text evidence="1">Belongs to the UbiD family.</text>
</comment>
<evidence type="ECO:0000256" key="1">
    <source>
        <dbReference type="ARBA" id="ARBA00010021"/>
    </source>
</evidence>
<dbReference type="GO" id="GO:0005737">
    <property type="term" value="C:cytoplasm"/>
    <property type="evidence" value="ECO:0007669"/>
    <property type="project" value="TreeGrafter"/>
</dbReference>
<evidence type="ECO:0000259" key="4">
    <source>
        <dbReference type="Pfam" id="PF20696"/>
    </source>
</evidence>
<dbReference type="Pfam" id="PF01977">
    <property type="entry name" value="UbiD"/>
    <property type="match status" value="1"/>
</dbReference>
<dbReference type="PANTHER" id="PTHR30108">
    <property type="entry name" value="3-OCTAPRENYL-4-HYDROXYBENZOATE CARBOXY-LYASE-RELATED"/>
    <property type="match status" value="1"/>
</dbReference>
<dbReference type="Gene3D" id="3.40.1670.10">
    <property type="entry name" value="UbiD C-terminal domain-like"/>
    <property type="match status" value="1"/>
</dbReference>
<dbReference type="GO" id="GO:0016831">
    <property type="term" value="F:carboxy-lyase activity"/>
    <property type="evidence" value="ECO:0007669"/>
    <property type="project" value="InterPro"/>
</dbReference>
<reference evidence="5 6" key="1">
    <citation type="submission" date="2011-11" db="EMBL/GenBank/DDBJ databases">
        <title>The Noncontiguous Finished genome of Desulfosporosinus youngiae DSM 17734.</title>
        <authorList>
            <consortium name="US DOE Joint Genome Institute (JGI-PGF)"/>
            <person name="Lucas S."/>
            <person name="Han J."/>
            <person name="Lapidus A."/>
            <person name="Cheng J.-F."/>
            <person name="Goodwin L."/>
            <person name="Pitluck S."/>
            <person name="Peters L."/>
            <person name="Ovchinnikova G."/>
            <person name="Lu M."/>
            <person name="Land M.L."/>
            <person name="Hauser L."/>
            <person name="Pester M."/>
            <person name="Spring S."/>
            <person name="Ollivier B."/>
            <person name="Rattei T."/>
            <person name="Klenk H.-P."/>
            <person name="Wagner M."/>
            <person name="Loy A."/>
            <person name="Woyke T.J."/>
        </authorList>
    </citation>
    <scope>NUCLEOTIDE SEQUENCE [LARGE SCALE GENOMIC DNA]</scope>
    <source>
        <strain evidence="5 6">DSM 17734</strain>
    </source>
</reference>
<dbReference type="Proteomes" id="UP000005104">
    <property type="component" value="Chromosome"/>
</dbReference>
<dbReference type="InterPro" id="IPR002830">
    <property type="entry name" value="UbiD"/>
</dbReference>
<dbReference type="Pfam" id="PF20696">
    <property type="entry name" value="UbiD_C"/>
    <property type="match status" value="1"/>
</dbReference>
<dbReference type="InterPro" id="IPR049383">
    <property type="entry name" value="UbiD-like_N"/>
</dbReference>
<accession>H5Y616</accession>
<evidence type="ECO:0000313" key="5">
    <source>
        <dbReference type="EMBL" id="EHQ90955.1"/>
    </source>
</evidence>
<dbReference type="SUPFAM" id="SSF50475">
    <property type="entry name" value="FMN-binding split barrel"/>
    <property type="match status" value="1"/>
</dbReference>
<proteinExistence type="inferred from homology"/>
<dbReference type="STRING" id="768710.DesyoDRAFT_3983"/>
<dbReference type="Pfam" id="PF20695">
    <property type="entry name" value="UbiD_N"/>
    <property type="match status" value="1"/>
</dbReference>
<dbReference type="InterPro" id="IPR048304">
    <property type="entry name" value="UbiD_Rift_dom"/>
</dbReference>
<dbReference type="OrthoDB" id="9809841at2"/>
<feature type="domain" description="3-octaprenyl-4-hydroxybenzoate carboxy-lyase-like Rift-related" evidence="2">
    <location>
        <begin position="102"/>
        <end position="296"/>
    </location>
</feature>
<dbReference type="EMBL" id="CM001441">
    <property type="protein sequence ID" value="EHQ90955.1"/>
    <property type="molecule type" value="Genomic_DNA"/>
</dbReference>
<dbReference type="eggNOG" id="COG0043">
    <property type="taxonomic scope" value="Bacteria"/>
</dbReference>
<dbReference type="PANTHER" id="PTHR30108:SF21">
    <property type="entry name" value="4-HYDROXYBENZOATE DECARBOXYLASE"/>
    <property type="match status" value="1"/>
</dbReference>
<organism evidence="5 6">
    <name type="scientific">Desulfosporosinus youngiae DSM 17734</name>
    <dbReference type="NCBI Taxonomy" id="768710"/>
    <lineage>
        <taxon>Bacteria</taxon>
        <taxon>Bacillati</taxon>
        <taxon>Bacillota</taxon>
        <taxon>Clostridia</taxon>
        <taxon>Eubacteriales</taxon>
        <taxon>Desulfitobacteriaceae</taxon>
        <taxon>Desulfosporosinus</taxon>
    </lineage>
</organism>
<keyword evidence="6" id="KW-1185">Reference proteome</keyword>